<dbReference type="STRING" id="5217.A0A4Q1BQK2"/>
<feature type="compositionally biased region" description="Basic and acidic residues" evidence="1">
    <location>
        <begin position="1"/>
        <end position="10"/>
    </location>
</feature>
<evidence type="ECO:0000313" key="3">
    <source>
        <dbReference type="EMBL" id="RXK40209.1"/>
    </source>
</evidence>
<dbReference type="InterPro" id="IPR021331">
    <property type="entry name" value="Hva1_TUDOR"/>
</dbReference>
<dbReference type="OrthoDB" id="2131339at2759"/>
<evidence type="ECO:0000256" key="1">
    <source>
        <dbReference type="SAM" id="MobiDB-lite"/>
    </source>
</evidence>
<feature type="domain" description="Hypervirulence associated protein TUDOR" evidence="2">
    <location>
        <begin position="8"/>
        <end position="58"/>
    </location>
</feature>
<accession>A0A4Q1BQK2</accession>
<dbReference type="VEuPathDB" id="FungiDB:TREMEDRAFT_64628"/>
<dbReference type="Pfam" id="PF11160">
    <property type="entry name" value="Hva1_TUDOR"/>
    <property type="match status" value="1"/>
</dbReference>
<comment type="caution">
    <text evidence="3">The sequence shown here is derived from an EMBL/GenBank/DDBJ whole genome shotgun (WGS) entry which is preliminary data.</text>
</comment>
<feature type="region of interest" description="Disordered" evidence="1">
    <location>
        <begin position="1"/>
        <end position="49"/>
    </location>
</feature>
<protein>
    <recommendedName>
        <fullName evidence="2">Hypervirulence associated protein TUDOR domain-containing protein</fullName>
    </recommendedName>
</protein>
<evidence type="ECO:0000259" key="2">
    <source>
        <dbReference type="Pfam" id="PF11160"/>
    </source>
</evidence>
<dbReference type="InParanoid" id="A0A4Q1BQK2"/>
<evidence type="ECO:0000313" key="4">
    <source>
        <dbReference type="Proteomes" id="UP000289152"/>
    </source>
</evidence>
<keyword evidence="4" id="KW-1185">Reference proteome</keyword>
<dbReference type="AlphaFoldDB" id="A0A4Q1BQK2"/>
<sequence length="145" mass="15556">MADQVKKGDEVSWNWGSGQPSGKVAEVKEGRAEVTSNKGNTISKNGTKEDPAVVIERSGVSHSSVYFKLISLPRSSPSPIPPLPPSGSSHGDIWELFHTFLYVGNVDFSIPLGDDGLFCSALCMIGPSSMNNVVKRAHELNEVES</sequence>
<organism evidence="3 4">
    <name type="scientific">Tremella mesenterica</name>
    <name type="common">Jelly fungus</name>
    <dbReference type="NCBI Taxonomy" id="5217"/>
    <lineage>
        <taxon>Eukaryota</taxon>
        <taxon>Fungi</taxon>
        <taxon>Dikarya</taxon>
        <taxon>Basidiomycota</taxon>
        <taxon>Agaricomycotina</taxon>
        <taxon>Tremellomycetes</taxon>
        <taxon>Tremellales</taxon>
        <taxon>Tremellaceae</taxon>
        <taxon>Tremella</taxon>
    </lineage>
</organism>
<proteinExistence type="predicted"/>
<dbReference type="Proteomes" id="UP000289152">
    <property type="component" value="Unassembled WGS sequence"/>
</dbReference>
<gene>
    <name evidence="3" type="ORF">M231_02483</name>
</gene>
<name>A0A4Q1BQK2_TREME</name>
<feature type="compositionally biased region" description="Polar residues" evidence="1">
    <location>
        <begin position="34"/>
        <end position="45"/>
    </location>
</feature>
<dbReference type="EMBL" id="SDIL01000021">
    <property type="protein sequence ID" value="RXK40209.1"/>
    <property type="molecule type" value="Genomic_DNA"/>
</dbReference>
<reference evidence="3 4" key="1">
    <citation type="submission" date="2016-06" db="EMBL/GenBank/DDBJ databases">
        <title>Evolution of pathogenesis and genome organization in the Tremellales.</title>
        <authorList>
            <person name="Cuomo C."/>
            <person name="Litvintseva A."/>
            <person name="Heitman J."/>
            <person name="Chen Y."/>
            <person name="Sun S."/>
            <person name="Springer D."/>
            <person name="Dromer F."/>
            <person name="Young S."/>
            <person name="Zeng Q."/>
            <person name="Chapman S."/>
            <person name="Gujja S."/>
            <person name="Saif S."/>
            <person name="Birren B."/>
        </authorList>
    </citation>
    <scope>NUCLEOTIDE SEQUENCE [LARGE SCALE GENOMIC DNA]</scope>
    <source>
        <strain evidence="3 4">ATCC 28783</strain>
    </source>
</reference>